<keyword evidence="1" id="KW-0614">Plasmid</keyword>
<dbReference type="AlphaFoldDB" id="Q92Y35"/>
<dbReference type="PATRIC" id="fig|266834.11.peg.1088"/>
<dbReference type="EMBL" id="AE006469">
    <property type="protein sequence ID" value="AAK65711.1"/>
    <property type="molecule type" value="Genomic_DNA"/>
</dbReference>
<sequence length="140" mass="14821">MKNLDCNCLLVKEQAPIDLDNRLEGIALTFEQGLERTKPYTIGLVVGGFAAPIVGFNAGWITTTTASAQAAETPRVDALTGICSSAAGRMATARSTGLATLEGYDNRAKRDERVAVIMTDIQVPADILDKVSTSCSRSLS</sequence>
<keyword evidence="2" id="KW-1185">Reference proteome</keyword>
<dbReference type="Proteomes" id="UP000001976">
    <property type="component" value="Plasmid pSymA"/>
</dbReference>
<gene>
    <name evidence="1" type="ORF">SMa1917</name>
</gene>
<reference evidence="1 2" key="1">
    <citation type="journal article" date="2001" name="Proc. Natl. Acad. Sci. U.S.A.">
        <title>Nucleotide sequence and predicted functions of the entire Sinorhizobium meliloti pSymA megaplasmid.</title>
        <authorList>
            <person name="Barnett M.J."/>
            <person name="Fisher R.F."/>
            <person name="Jones T."/>
            <person name="Komp C."/>
            <person name="Abola A.P."/>
            <person name="Barloy-Hubler F."/>
            <person name="Bowser L."/>
            <person name="Capela D."/>
            <person name="Galibert F."/>
            <person name="Gouzy J."/>
            <person name="Gurjal M."/>
            <person name="Hong A."/>
            <person name="Huizar L."/>
            <person name="Hyman R.W."/>
            <person name="Kahn D."/>
            <person name="Kahn M.L."/>
            <person name="Kalman S."/>
            <person name="Keating D.H."/>
            <person name="Palm C."/>
            <person name="Peck M.C."/>
            <person name="Surzycki R."/>
            <person name="Wells D.H."/>
            <person name="Yeh K.-C."/>
            <person name="Davis R.W."/>
            <person name="Federspiel N.A."/>
            <person name="Long S.R."/>
        </authorList>
    </citation>
    <scope>NUCLEOTIDE SEQUENCE [LARGE SCALE GENOMIC DNA]</scope>
    <source>
        <strain evidence="1 2">1021</strain>
        <plasmid evidence="2">Plasmid pSymA</plasmid>
    </source>
</reference>
<protein>
    <submittedName>
        <fullName evidence="1">Uncharacterized protein</fullName>
    </submittedName>
</protein>
<dbReference type="OrthoDB" id="8419954at2"/>
<geneLocation type="plasmid" evidence="1 2">
    <name>pSymA</name>
</geneLocation>
<evidence type="ECO:0000313" key="2">
    <source>
        <dbReference type="Proteomes" id="UP000001976"/>
    </source>
</evidence>
<reference evidence="2" key="2">
    <citation type="journal article" date="2001" name="Science">
        <title>The composite genome of the legume symbiont Sinorhizobium meliloti.</title>
        <authorList>
            <person name="Galibert F."/>
            <person name="Finan T.M."/>
            <person name="Long S.R."/>
            <person name="Puehler A."/>
            <person name="Abola P."/>
            <person name="Ampe F."/>
            <person name="Barloy-Hubler F."/>
            <person name="Barnett M.J."/>
            <person name="Becker A."/>
            <person name="Boistard P."/>
            <person name="Bothe G."/>
            <person name="Boutry M."/>
            <person name="Bowser L."/>
            <person name="Buhrmester J."/>
            <person name="Cadieu E."/>
            <person name="Capela D."/>
            <person name="Chain P."/>
            <person name="Cowie A."/>
            <person name="Davis R.W."/>
            <person name="Dreano S."/>
            <person name="Federspiel N.A."/>
            <person name="Fisher R.F."/>
            <person name="Gloux S."/>
            <person name="Godrie T."/>
            <person name="Goffeau A."/>
            <person name="Golding B."/>
            <person name="Gouzy J."/>
            <person name="Gurjal M."/>
            <person name="Hernandez-Lucas I."/>
            <person name="Hong A."/>
            <person name="Huizar L."/>
            <person name="Hyman R.W."/>
            <person name="Jones T."/>
            <person name="Kahn D."/>
            <person name="Kahn M.L."/>
            <person name="Kalman S."/>
            <person name="Keating D.H."/>
            <person name="Kiss E."/>
            <person name="Komp C."/>
            <person name="Lelaure V."/>
            <person name="Masuy D."/>
            <person name="Palm C."/>
            <person name="Peck M.C."/>
            <person name="Pohl T.M."/>
            <person name="Portetelle D."/>
            <person name="Purnelle B."/>
            <person name="Ramsperger U."/>
            <person name="Surzycki R."/>
            <person name="Thebault P."/>
            <person name="Vandenbol M."/>
            <person name="Vorhoelter F.J."/>
            <person name="Weidner S."/>
            <person name="Wells D.H."/>
            <person name="Wong K."/>
            <person name="Yeh K.-C."/>
            <person name="Batut J."/>
        </authorList>
    </citation>
    <scope>NUCLEOTIDE SEQUENCE [LARGE SCALE GENOMIC DNA]</scope>
    <source>
        <strain evidence="2">1021</strain>
        <plasmid evidence="2">Plasmid pSymA</plasmid>
    </source>
</reference>
<organism evidence="1 2">
    <name type="scientific">Rhizobium meliloti (strain 1021)</name>
    <name type="common">Ensifer meliloti</name>
    <name type="synonym">Sinorhizobium meliloti</name>
    <dbReference type="NCBI Taxonomy" id="266834"/>
    <lineage>
        <taxon>Bacteria</taxon>
        <taxon>Pseudomonadati</taxon>
        <taxon>Pseudomonadota</taxon>
        <taxon>Alphaproteobacteria</taxon>
        <taxon>Hyphomicrobiales</taxon>
        <taxon>Rhizobiaceae</taxon>
        <taxon>Sinorhizobium/Ensifer group</taxon>
        <taxon>Sinorhizobium</taxon>
    </lineage>
</organism>
<proteinExistence type="predicted"/>
<accession>Q92Y35</accession>
<dbReference type="KEGG" id="sme:SMa1917"/>
<dbReference type="EnsemblBacteria" id="AAK65711">
    <property type="protein sequence ID" value="AAK65711"/>
    <property type="gene ID" value="SMa1917"/>
</dbReference>
<name>Q92Y35_RHIME</name>
<evidence type="ECO:0000313" key="1">
    <source>
        <dbReference type="EMBL" id="AAK65711.1"/>
    </source>
</evidence>
<dbReference type="PIR" id="E95393">
    <property type="entry name" value="E95393"/>
</dbReference>
<dbReference type="HOGENOM" id="CLU_152569_0_0_5"/>